<dbReference type="InterPro" id="IPR028978">
    <property type="entry name" value="Chorismate_lyase_/UTRA_dom_sf"/>
</dbReference>
<keyword evidence="1" id="KW-0805">Transcription regulation</keyword>
<dbReference type="GO" id="GO:0003677">
    <property type="term" value="F:DNA binding"/>
    <property type="evidence" value="ECO:0007669"/>
    <property type="project" value="UniProtKB-KW"/>
</dbReference>
<evidence type="ECO:0000256" key="2">
    <source>
        <dbReference type="ARBA" id="ARBA00023125"/>
    </source>
</evidence>
<dbReference type="AlphaFoldDB" id="A0AA41YMH7"/>
<dbReference type="RefSeq" id="WP_264714991.1">
    <property type="nucleotide sequence ID" value="NZ_JAPDNT010000016.1"/>
</dbReference>
<dbReference type="PROSITE" id="PS50949">
    <property type="entry name" value="HTH_GNTR"/>
    <property type="match status" value="1"/>
</dbReference>
<evidence type="ECO:0000256" key="1">
    <source>
        <dbReference type="ARBA" id="ARBA00023015"/>
    </source>
</evidence>
<dbReference type="PRINTS" id="PR00035">
    <property type="entry name" value="HTHGNTR"/>
</dbReference>
<dbReference type="EMBL" id="JAPDNT010000016">
    <property type="protein sequence ID" value="MCW3476229.1"/>
    <property type="molecule type" value="Genomic_DNA"/>
</dbReference>
<evidence type="ECO:0000259" key="4">
    <source>
        <dbReference type="PROSITE" id="PS50949"/>
    </source>
</evidence>
<keyword evidence="6" id="KW-1185">Reference proteome</keyword>
<evidence type="ECO:0000313" key="6">
    <source>
        <dbReference type="Proteomes" id="UP001165679"/>
    </source>
</evidence>
<keyword evidence="2" id="KW-0238">DNA-binding</keyword>
<dbReference type="CDD" id="cd07377">
    <property type="entry name" value="WHTH_GntR"/>
    <property type="match status" value="1"/>
</dbReference>
<gene>
    <name evidence="5" type="ORF">OL599_16740</name>
</gene>
<name>A0AA41YMH7_9PROT</name>
<dbReference type="Proteomes" id="UP001165679">
    <property type="component" value="Unassembled WGS sequence"/>
</dbReference>
<dbReference type="PANTHER" id="PTHR44846:SF1">
    <property type="entry name" value="MANNOSYL-D-GLYCERATE TRANSPORT_METABOLISM SYSTEM REPRESSOR MNGR-RELATED"/>
    <property type="match status" value="1"/>
</dbReference>
<dbReference type="Pfam" id="PF00392">
    <property type="entry name" value="GntR"/>
    <property type="match status" value="1"/>
</dbReference>
<sequence>MNAADLPLPLYHRVYLVLRQLVVEGKFPPEAPMPGEHELAAEHGVSRITVRRALQMLERDGLVSRRRGAGTYARPPAAPEPVRDNLRGLIENLLAMGLRTKVRLIEFDYVPATPDIAAVLGVPTGEVVQRSVRVRSARGTPFSHLTACIPEDVGRGFRREDLAEKPLLALLEASGQKIARAEQTISAKLADATVAPLLAVDVGAALLWVRRQVCDPAGRVIEALEALYRPDMYAYQIGLVRDGAMWSPERAEA</sequence>
<keyword evidence="3" id="KW-0804">Transcription</keyword>
<dbReference type="Pfam" id="PF07702">
    <property type="entry name" value="UTRA"/>
    <property type="match status" value="1"/>
</dbReference>
<dbReference type="GO" id="GO:0045892">
    <property type="term" value="P:negative regulation of DNA-templated transcription"/>
    <property type="evidence" value="ECO:0007669"/>
    <property type="project" value="TreeGrafter"/>
</dbReference>
<dbReference type="InterPro" id="IPR011663">
    <property type="entry name" value="UTRA"/>
</dbReference>
<organism evidence="5 6">
    <name type="scientific">Limobrevibacterium gyesilva</name>
    <dbReference type="NCBI Taxonomy" id="2991712"/>
    <lineage>
        <taxon>Bacteria</taxon>
        <taxon>Pseudomonadati</taxon>
        <taxon>Pseudomonadota</taxon>
        <taxon>Alphaproteobacteria</taxon>
        <taxon>Acetobacterales</taxon>
        <taxon>Acetobacteraceae</taxon>
        <taxon>Limobrevibacterium</taxon>
    </lineage>
</organism>
<dbReference type="SUPFAM" id="SSF64288">
    <property type="entry name" value="Chorismate lyase-like"/>
    <property type="match status" value="1"/>
</dbReference>
<comment type="caution">
    <text evidence="5">The sequence shown here is derived from an EMBL/GenBank/DDBJ whole genome shotgun (WGS) entry which is preliminary data.</text>
</comment>
<dbReference type="Gene3D" id="3.40.1410.10">
    <property type="entry name" value="Chorismate lyase-like"/>
    <property type="match status" value="1"/>
</dbReference>
<dbReference type="InterPro" id="IPR036388">
    <property type="entry name" value="WH-like_DNA-bd_sf"/>
</dbReference>
<evidence type="ECO:0000256" key="3">
    <source>
        <dbReference type="ARBA" id="ARBA00023163"/>
    </source>
</evidence>
<accession>A0AA41YMH7</accession>
<evidence type="ECO:0000313" key="5">
    <source>
        <dbReference type="EMBL" id="MCW3476229.1"/>
    </source>
</evidence>
<feature type="domain" description="HTH gntR-type" evidence="4">
    <location>
        <begin position="8"/>
        <end position="76"/>
    </location>
</feature>
<reference evidence="5" key="2">
    <citation type="submission" date="2022-10" db="EMBL/GenBank/DDBJ databases">
        <authorList>
            <person name="Trinh H.N."/>
        </authorList>
    </citation>
    <scope>NUCLEOTIDE SEQUENCE</scope>
    <source>
        <strain evidence="5">RN2-1</strain>
    </source>
</reference>
<dbReference type="InterPro" id="IPR036390">
    <property type="entry name" value="WH_DNA-bd_sf"/>
</dbReference>
<dbReference type="Gene3D" id="1.10.10.10">
    <property type="entry name" value="Winged helix-like DNA-binding domain superfamily/Winged helix DNA-binding domain"/>
    <property type="match status" value="1"/>
</dbReference>
<dbReference type="InterPro" id="IPR000524">
    <property type="entry name" value="Tscrpt_reg_HTH_GntR"/>
</dbReference>
<proteinExistence type="predicted"/>
<dbReference type="SUPFAM" id="SSF46785">
    <property type="entry name" value="Winged helix' DNA-binding domain"/>
    <property type="match status" value="1"/>
</dbReference>
<dbReference type="PANTHER" id="PTHR44846">
    <property type="entry name" value="MANNOSYL-D-GLYCERATE TRANSPORT/METABOLISM SYSTEM REPRESSOR MNGR-RELATED"/>
    <property type="match status" value="1"/>
</dbReference>
<dbReference type="SMART" id="SM00345">
    <property type="entry name" value="HTH_GNTR"/>
    <property type="match status" value="1"/>
</dbReference>
<dbReference type="SMART" id="SM00866">
    <property type="entry name" value="UTRA"/>
    <property type="match status" value="1"/>
</dbReference>
<dbReference type="GO" id="GO:0003700">
    <property type="term" value="F:DNA-binding transcription factor activity"/>
    <property type="evidence" value="ECO:0007669"/>
    <property type="project" value="InterPro"/>
</dbReference>
<reference evidence="5" key="1">
    <citation type="submission" date="2022-09" db="EMBL/GenBank/DDBJ databases">
        <title>Rhodovastum sp. nov. RN2-1 isolated from soil in Seongnam, South Korea.</title>
        <authorList>
            <person name="Le N.T."/>
        </authorList>
    </citation>
    <scope>NUCLEOTIDE SEQUENCE</scope>
    <source>
        <strain evidence="5">RN2-1</strain>
    </source>
</reference>
<protein>
    <submittedName>
        <fullName evidence="5">GntR family transcriptional regulator</fullName>
    </submittedName>
</protein>
<dbReference type="InterPro" id="IPR050679">
    <property type="entry name" value="Bact_HTH_transcr_reg"/>
</dbReference>